<proteinExistence type="predicted"/>
<reference evidence="1" key="1">
    <citation type="submission" date="2014-09" db="EMBL/GenBank/DDBJ databases">
        <authorList>
            <person name="Magalhaes I.L.F."/>
            <person name="Oliveira U."/>
            <person name="Santos F.R."/>
            <person name="Vidigal T.H.D.A."/>
            <person name="Brescovit A.D."/>
            <person name="Santos A.J."/>
        </authorList>
    </citation>
    <scope>NUCLEOTIDE SEQUENCE</scope>
    <source>
        <tissue evidence="1">Shoot tissue taken approximately 20 cm above the soil surface</tissue>
    </source>
</reference>
<dbReference type="AlphaFoldDB" id="A0A0A8Y778"/>
<sequence length="46" mass="5532">MLRITIFFLRFNYEICLVSHDLSHKRSLQHSPDIVLPNLNRWHPSS</sequence>
<accession>A0A0A8Y778</accession>
<reference evidence="1" key="2">
    <citation type="journal article" date="2015" name="Data Brief">
        <title>Shoot transcriptome of the giant reed, Arundo donax.</title>
        <authorList>
            <person name="Barrero R.A."/>
            <person name="Guerrero F.D."/>
            <person name="Moolhuijzen P."/>
            <person name="Goolsby J.A."/>
            <person name="Tidwell J."/>
            <person name="Bellgard S.E."/>
            <person name="Bellgard M.I."/>
        </authorList>
    </citation>
    <scope>NUCLEOTIDE SEQUENCE</scope>
    <source>
        <tissue evidence="1">Shoot tissue taken approximately 20 cm above the soil surface</tissue>
    </source>
</reference>
<name>A0A0A8Y778_ARUDO</name>
<dbReference type="EMBL" id="GBRH01276877">
    <property type="protein sequence ID" value="JAD21018.1"/>
    <property type="molecule type" value="Transcribed_RNA"/>
</dbReference>
<protein>
    <submittedName>
        <fullName evidence="1">Uncharacterized protein</fullName>
    </submittedName>
</protein>
<evidence type="ECO:0000313" key="1">
    <source>
        <dbReference type="EMBL" id="JAD21018.1"/>
    </source>
</evidence>
<organism evidence="1">
    <name type="scientific">Arundo donax</name>
    <name type="common">Giant reed</name>
    <name type="synonym">Donax arundinaceus</name>
    <dbReference type="NCBI Taxonomy" id="35708"/>
    <lineage>
        <taxon>Eukaryota</taxon>
        <taxon>Viridiplantae</taxon>
        <taxon>Streptophyta</taxon>
        <taxon>Embryophyta</taxon>
        <taxon>Tracheophyta</taxon>
        <taxon>Spermatophyta</taxon>
        <taxon>Magnoliopsida</taxon>
        <taxon>Liliopsida</taxon>
        <taxon>Poales</taxon>
        <taxon>Poaceae</taxon>
        <taxon>PACMAD clade</taxon>
        <taxon>Arundinoideae</taxon>
        <taxon>Arundineae</taxon>
        <taxon>Arundo</taxon>
    </lineage>
</organism>